<dbReference type="AlphaFoldDB" id="A0A3B1DES3"/>
<accession>A0A3B1DES3</accession>
<name>A0A3B1DES3_9ZZZZ</name>
<sequence>MTEQNKRHQVLFVGNREPAEMQPVVETVLELTATSELRFVTNIMEAIKFCSEENWSPDLLILCQNWSHEFRSQEINTLITTMPLARLVCCYGIWCESDGRNYDLLPFASRVQARLAAERIRYEWDVLAGVAQPLPLTASRDEMFSQQASQKLPCAISHPTVKIISPDRTLKEYWQELLVTTGWEMFNSKKNSSTPDLLLWDIDPWTEQIAMKIYSFHQKHPSVPIVGMMNACHPEDFSNATAQGIKEILPKLAPVQLLLERLIAIIAVD</sequence>
<proteinExistence type="predicted"/>
<evidence type="ECO:0000313" key="1">
    <source>
        <dbReference type="EMBL" id="VAX40839.1"/>
    </source>
</evidence>
<gene>
    <name evidence="1" type="ORF">MNBD_PLANCTO02-924</name>
</gene>
<dbReference type="EMBL" id="UOGL01000485">
    <property type="protein sequence ID" value="VAX40839.1"/>
    <property type="molecule type" value="Genomic_DNA"/>
</dbReference>
<protein>
    <submittedName>
        <fullName evidence="1">Uncharacterized protein</fullName>
    </submittedName>
</protein>
<reference evidence="1" key="1">
    <citation type="submission" date="2018-06" db="EMBL/GenBank/DDBJ databases">
        <authorList>
            <person name="Zhirakovskaya E."/>
        </authorList>
    </citation>
    <scope>NUCLEOTIDE SEQUENCE</scope>
</reference>
<organism evidence="1">
    <name type="scientific">hydrothermal vent metagenome</name>
    <dbReference type="NCBI Taxonomy" id="652676"/>
    <lineage>
        <taxon>unclassified sequences</taxon>
        <taxon>metagenomes</taxon>
        <taxon>ecological metagenomes</taxon>
    </lineage>
</organism>